<dbReference type="Gene3D" id="3.90.830.10">
    <property type="entry name" value="Syntaxin Binding Protein 1, Chain A, domain 2"/>
    <property type="match status" value="1"/>
</dbReference>
<dbReference type="GO" id="GO:0016192">
    <property type="term" value="P:vesicle-mediated transport"/>
    <property type="evidence" value="ECO:0007669"/>
    <property type="project" value="InterPro"/>
</dbReference>
<proteinExistence type="inferred from homology"/>
<dbReference type="InterPro" id="IPR043154">
    <property type="entry name" value="Sec-1-like_dom1"/>
</dbReference>
<dbReference type="InterPro" id="IPR036045">
    <property type="entry name" value="Sec1-like_sf"/>
</dbReference>
<dbReference type="AlphaFoldDB" id="A0A0A1TWR5"/>
<dbReference type="KEGG" id="eiv:EIN_409150"/>
<dbReference type="Gene3D" id="3.40.50.2060">
    <property type="match status" value="1"/>
</dbReference>
<dbReference type="VEuPathDB" id="AmoebaDB:EIN_409150"/>
<dbReference type="InterPro" id="IPR043127">
    <property type="entry name" value="Sec-1-like_dom3a"/>
</dbReference>
<dbReference type="EMBL" id="KB207048">
    <property type="protein sequence ID" value="ELP85626.1"/>
    <property type="molecule type" value="Genomic_DNA"/>
</dbReference>
<organism evidence="2 3">
    <name type="scientific">Entamoeba invadens IP1</name>
    <dbReference type="NCBI Taxonomy" id="370355"/>
    <lineage>
        <taxon>Eukaryota</taxon>
        <taxon>Amoebozoa</taxon>
        <taxon>Evosea</taxon>
        <taxon>Archamoebae</taxon>
        <taxon>Mastigamoebida</taxon>
        <taxon>Entamoebidae</taxon>
        <taxon>Entamoeba</taxon>
    </lineage>
</organism>
<dbReference type="InterPro" id="IPR027482">
    <property type="entry name" value="Sec1-like_dom2"/>
</dbReference>
<comment type="similarity">
    <text evidence="1">Belongs to the STXBP/unc-18/SEC1 family.</text>
</comment>
<dbReference type="RefSeq" id="XP_004184972.1">
    <property type="nucleotide sequence ID" value="XM_004184924.1"/>
</dbReference>
<dbReference type="Proteomes" id="UP000014680">
    <property type="component" value="Unassembled WGS sequence"/>
</dbReference>
<keyword evidence="3" id="KW-1185">Reference proteome</keyword>
<name>A0A0A1TWR5_ENTIV</name>
<dbReference type="OMA" id="VHQLNNA"/>
<reference evidence="2 3" key="1">
    <citation type="submission" date="2012-10" db="EMBL/GenBank/DDBJ databases">
        <authorList>
            <person name="Zafar N."/>
            <person name="Inman J."/>
            <person name="Hall N."/>
            <person name="Lorenzi H."/>
            <person name="Caler E."/>
        </authorList>
    </citation>
    <scope>NUCLEOTIDE SEQUENCE [LARGE SCALE GENOMIC DNA]</scope>
    <source>
        <strain evidence="2 3">IP1</strain>
    </source>
</reference>
<evidence type="ECO:0000313" key="2">
    <source>
        <dbReference type="EMBL" id="ELP85626.1"/>
    </source>
</evidence>
<sequence>MNTVVALQEYLTYTFDETPGMKALIVDSDTIPVVSVLFSMTEIIQKEVYLVQQLSDPTRDSLPHLNAVCLLRPSKENMELLKNELSAPKYGKYYLYFTNFIDTTQLTLLSHSDIHEVVQKVLELYVDYMPINDDLFVTSCPNFYSVTAPNSFYLEQKTINSLTSLCLSLKKNPSIRFQQNSELSKRIAEGLSQQLEREKSTFTNSSTGTTLIIVDRNYDPITPLLTQWTYQAMIHEFVGIENGKVVVDDRSLVLTNDDFFIEHMYLLFSDITDSIVTAVNDLTRKAGVGSKQYASLEEMKQVIESIPQLKKESVGVKKHLGLMGIINKAVSVRRMLDVSRLEQEIVCSSGRAELFQSVVQMFSGDFKEEDKIRVGMLYALKYEEKCSEVIQELNKVGIHPDKTQVIETVIRYAGANKRPLDIFTKVKSVLGFVKKSVAGVENVFVQHKPLLDSLLEPFVTQQLQDKFPFCRGGTTNGRDFIIFVVGGVTFEEEIAVATRNRNYPTQKIILGGTDILNTTKFINEIKVMKK</sequence>
<evidence type="ECO:0000256" key="1">
    <source>
        <dbReference type="ARBA" id="ARBA00009884"/>
    </source>
</evidence>
<protein>
    <submittedName>
        <fullName evidence="2">Vacuolar protein sorting-associated protein, putative</fullName>
    </submittedName>
</protein>
<dbReference type="SUPFAM" id="SSF56815">
    <property type="entry name" value="Sec1/munc18-like (SM) proteins"/>
    <property type="match status" value="1"/>
</dbReference>
<dbReference type="OrthoDB" id="10266265at2759"/>
<dbReference type="Gene3D" id="3.40.50.1910">
    <property type="match status" value="1"/>
</dbReference>
<dbReference type="PANTHER" id="PTHR11679">
    <property type="entry name" value="VESICLE PROTEIN SORTING-ASSOCIATED"/>
    <property type="match status" value="1"/>
</dbReference>
<dbReference type="PIRSF" id="PIRSF005715">
    <property type="entry name" value="VPS45_Sec1"/>
    <property type="match status" value="1"/>
</dbReference>
<accession>A0A0A1TWR5</accession>
<evidence type="ECO:0000313" key="3">
    <source>
        <dbReference type="Proteomes" id="UP000014680"/>
    </source>
</evidence>
<dbReference type="GeneID" id="14884592"/>
<dbReference type="Gene3D" id="1.25.40.60">
    <property type="match status" value="1"/>
</dbReference>
<dbReference type="InterPro" id="IPR001619">
    <property type="entry name" value="Sec1-like"/>
</dbReference>
<dbReference type="Pfam" id="PF00995">
    <property type="entry name" value="Sec1"/>
    <property type="match status" value="1"/>
</dbReference>
<gene>
    <name evidence="2" type="ORF">EIN_409150</name>
</gene>